<name>A0A0A8YUE6_ARUDO</name>
<sequence length="20" mass="2323">MMLSSHYSCKKPKTKHSLIC</sequence>
<feature type="compositionally biased region" description="Basic residues" evidence="1">
    <location>
        <begin position="8"/>
        <end position="20"/>
    </location>
</feature>
<dbReference type="AlphaFoldDB" id="A0A0A8YUE6"/>
<organism evidence="2">
    <name type="scientific">Arundo donax</name>
    <name type="common">Giant reed</name>
    <name type="synonym">Donax arundinaceus</name>
    <dbReference type="NCBI Taxonomy" id="35708"/>
    <lineage>
        <taxon>Eukaryota</taxon>
        <taxon>Viridiplantae</taxon>
        <taxon>Streptophyta</taxon>
        <taxon>Embryophyta</taxon>
        <taxon>Tracheophyta</taxon>
        <taxon>Spermatophyta</taxon>
        <taxon>Magnoliopsida</taxon>
        <taxon>Liliopsida</taxon>
        <taxon>Poales</taxon>
        <taxon>Poaceae</taxon>
        <taxon>PACMAD clade</taxon>
        <taxon>Arundinoideae</taxon>
        <taxon>Arundineae</taxon>
        <taxon>Arundo</taxon>
    </lineage>
</organism>
<reference evidence="2" key="2">
    <citation type="journal article" date="2015" name="Data Brief">
        <title>Shoot transcriptome of the giant reed, Arundo donax.</title>
        <authorList>
            <person name="Barrero R.A."/>
            <person name="Guerrero F.D."/>
            <person name="Moolhuijzen P."/>
            <person name="Goolsby J.A."/>
            <person name="Tidwell J."/>
            <person name="Bellgard S.E."/>
            <person name="Bellgard M.I."/>
        </authorList>
    </citation>
    <scope>NUCLEOTIDE SEQUENCE</scope>
    <source>
        <tissue evidence="2">Shoot tissue taken approximately 20 cm above the soil surface</tissue>
    </source>
</reference>
<dbReference type="EMBL" id="GBRH01267146">
    <property type="protein sequence ID" value="JAD30749.1"/>
    <property type="molecule type" value="Transcribed_RNA"/>
</dbReference>
<evidence type="ECO:0000313" key="2">
    <source>
        <dbReference type="EMBL" id="JAD30749.1"/>
    </source>
</evidence>
<evidence type="ECO:0000256" key="1">
    <source>
        <dbReference type="SAM" id="MobiDB-lite"/>
    </source>
</evidence>
<proteinExistence type="predicted"/>
<accession>A0A0A8YUE6</accession>
<feature type="region of interest" description="Disordered" evidence="1">
    <location>
        <begin position="1"/>
        <end position="20"/>
    </location>
</feature>
<protein>
    <submittedName>
        <fullName evidence="2">Uncharacterized protein</fullName>
    </submittedName>
</protein>
<reference evidence="2" key="1">
    <citation type="submission" date="2014-09" db="EMBL/GenBank/DDBJ databases">
        <authorList>
            <person name="Magalhaes I.L.F."/>
            <person name="Oliveira U."/>
            <person name="Santos F.R."/>
            <person name="Vidigal T.H.D.A."/>
            <person name="Brescovit A.D."/>
            <person name="Santos A.J."/>
        </authorList>
    </citation>
    <scope>NUCLEOTIDE SEQUENCE</scope>
    <source>
        <tissue evidence="2">Shoot tissue taken approximately 20 cm above the soil surface</tissue>
    </source>
</reference>